<evidence type="ECO:0000256" key="6">
    <source>
        <dbReference type="ARBA" id="ARBA00023136"/>
    </source>
</evidence>
<feature type="domain" description="Fatty acid hydroxylase" evidence="8">
    <location>
        <begin position="87"/>
        <end position="220"/>
    </location>
</feature>
<comment type="subcellular location">
    <subcellularLocation>
        <location evidence="1">Endomembrane system</location>
        <topology evidence="1">Multi-pass membrane protein</topology>
    </subcellularLocation>
</comment>
<feature type="transmembrane region" description="Helical" evidence="7">
    <location>
        <begin position="330"/>
        <end position="350"/>
    </location>
</feature>
<dbReference type="Proteomes" id="UP000315498">
    <property type="component" value="Unassembled WGS sequence"/>
</dbReference>
<keyword evidence="5" id="KW-0443">Lipid metabolism</keyword>
<dbReference type="EMBL" id="SHBG01000028">
    <property type="protein sequence ID" value="RZO24059.1"/>
    <property type="molecule type" value="Genomic_DNA"/>
</dbReference>
<accession>A0A520MS74</accession>
<reference evidence="9 10" key="1">
    <citation type="submission" date="2019-02" db="EMBL/GenBank/DDBJ databases">
        <title>Prokaryotic population dynamics and viral predation in marine succession experiment using metagenomics: the confinement effect.</title>
        <authorList>
            <person name="Haro-Moreno J.M."/>
            <person name="Rodriguez-Valera F."/>
            <person name="Lopez-Perez M."/>
        </authorList>
    </citation>
    <scope>NUCLEOTIDE SEQUENCE [LARGE SCALE GENOMIC DNA]</scope>
    <source>
        <strain evidence="9">MED-G161</strain>
    </source>
</reference>
<protein>
    <submittedName>
        <fullName evidence="9">Sterol desaturase family protein</fullName>
    </submittedName>
</protein>
<feature type="transmembrane region" description="Helical" evidence="7">
    <location>
        <begin position="303"/>
        <end position="324"/>
    </location>
</feature>
<feature type="transmembrane region" description="Helical" evidence="7">
    <location>
        <begin position="9"/>
        <end position="31"/>
    </location>
</feature>
<dbReference type="InterPro" id="IPR051689">
    <property type="entry name" value="Sterol_desaturase/TMEM195"/>
</dbReference>
<keyword evidence="6 7" id="KW-0472">Membrane</keyword>
<dbReference type="GO" id="GO:0016020">
    <property type="term" value="C:membrane"/>
    <property type="evidence" value="ECO:0007669"/>
    <property type="project" value="GOC"/>
</dbReference>
<keyword evidence="2 7" id="KW-0812">Transmembrane</keyword>
<keyword evidence="3 7" id="KW-1133">Transmembrane helix</keyword>
<feature type="transmembrane region" description="Helical" evidence="7">
    <location>
        <begin position="141"/>
        <end position="167"/>
    </location>
</feature>
<dbReference type="GO" id="GO:0050479">
    <property type="term" value="F:glyceryl-ether monooxygenase activity"/>
    <property type="evidence" value="ECO:0007669"/>
    <property type="project" value="TreeGrafter"/>
</dbReference>
<dbReference type="PANTHER" id="PTHR21624:SF1">
    <property type="entry name" value="ALKYLGLYCEROL MONOOXYGENASE"/>
    <property type="match status" value="1"/>
</dbReference>
<evidence type="ECO:0000313" key="9">
    <source>
        <dbReference type="EMBL" id="RZO24059.1"/>
    </source>
</evidence>
<dbReference type="AlphaFoldDB" id="A0A520MS74"/>
<evidence type="ECO:0000256" key="7">
    <source>
        <dbReference type="SAM" id="Phobius"/>
    </source>
</evidence>
<evidence type="ECO:0000313" key="10">
    <source>
        <dbReference type="Proteomes" id="UP000315498"/>
    </source>
</evidence>
<comment type="caution">
    <text evidence="9">The sequence shown here is derived from an EMBL/GenBank/DDBJ whole genome shotgun (WGS) entry which is preliminary data.</text>
</comment>
<dbReference type="Pfam" id="PF04116">
    <property type="entry name" value="FA_hydroxylase"/>
    <property type="match status" value="1"/>
</dbReference>
<evidence type="ECO:0000256" key="1">
    <source>
        <dbReference type="ARBA" id="ARBA00004127"/>
    </source>
</evidence>
<keyword evidence="4" id="KW-0560">Oxidoreductase</keyword>
<dbReference type="GO" id="GO:0008610">
    <property type="term" value="P:lipid biosynthetic process"/>
    <property type="evidence" value="ECO:0007669"/>
    <property type="project" value="InterPro"/>
</dbReference>
<feature type="transmembrane region" description="Helical" evidence="7">
    <location>
        <begin position="51"/>
        <end position="72"/>
    </location>
</feature>
<evidence type="ECO:0000256" key="2">
    <source>
        <dbReference type="ARBA" id="ARBA00022692"/>
    </source>
</evidence>
<organism evidence="9 10">
    <name type="scientific">SAR86 cluster bacterium</name>
    <dbReference type="NCBI Taxonomy" id="2030880"/>
    <lineage>
        <taxon>Bacteria</taxon>
        <taxon>Pseudomonadati</taxon>
        <taxon>Pseudomonadota</taxon>
        <taxon>Gammaproteobacteria</taxon>
        <taxon>SAR86 cluster</taxon>
    </lineage>
</organism>
<evidence type="ECO:0000259" key="8">
    <source>
        <dbReference type="Pfam" id="PF04116"/>
    </source>
</evidence>
<evidence type="ECO:0000256" key="5">
    <source>
        <dbReference type="ARBA" id="ARBA00023098"/>
    </source>
</evidence>
<feature type="transmembrane region" description="Helical" evidence="7">
    <location>
        <begin position="387"/>
        <end position="405"/>
    </location>
</feature>
<feature type="transmembrane region" description="Helical" evidence="7">
    <location>
        <begin position="84"/>
        <end position="101"/>
    </location>
</feature>
<gene>
    <name evidence="9" type="ORF">EVA94_03060</name>
</gene>
<dbReference type="GO" id="GO:0012505">
    <property type="term" value="C:endomembrane system"/>
    <property type="evidence" value="ECO:0007669"/>
    <property type="project" value="UniProtKB-SubCell"/>
</dbReference>
<proteinExistence type="predicted"/>
<name>A0A520MS74_9GAMM</name>
<dbReference type="PANTHER" id="PTHR21624">
    <property type="entry name" value="STEROL DESATURASE-RELATED PROTEIN"/>
    <property type="match status" value="1"/>
</dbReference>
<dbReference type="GO" id="GO:0005506">
    <property type="term" value="F:iron ion binding"/>
    <property type="evidence" value="ECO:0007669"/>
    <property type="project" value="InterPro"/>
</dbReference>
<evidence type="ECO:0000256" key="3">
    <source>
        <dbReference type="ARBA" id="ARBA00022989"/>
    </source>
</evidence>
<evidence type="ECO:0000256" key="4">
    <source>
        <dbReference type="ARBA" id="ARBA00023002"/>
    </source>
</evidence>
<feature type="transmembrane region" description="Helical" evidence="7">
    <location>
        <begin position="357"/>
        <end position="375"/>
    </location>
</feature>
<sequence length="417" mass="48465">MEVITDKSAVITFAIAGFFLLIVIEYFYGLYVGKNTYRLNDTLTSIGIGMISRFPVMLNLGVQSVIFVYISSYLSLELLSVKNPITWIVAFLLYDVSYYWMHRMHHEIKILWATHSVHHHGEEFNLSTALRQTSTGWLWKWIFYMPMIMLGVPGEVFVTVAGINLVYQFWVHTKHIGHLGFLEKIFITPMNHGIHHAKNKEYIDANYGGVFIIWDRMFGTYIAEKPDIKPVYGTATPLESWNPIWANFQVLSIMIKDTIKTKSWKNKLKVWYSKTYWRPEDCIEEKNPNDFYKKFNPEISPDVKFFGIVQMFFITIVPYTVLFFASSHSYFEIVLFGISVITLATLSGHLMQGNRSMYQMILIFSVIGLFGINYYELLNLELISTKLFNVHLALNILIVTGIYFFQSLTNIKILKAK</sequence>
<dbReference type="GO" id="GO:0006643">
    <property type="term" value="P:membrane lipid metabolic process"/>
    <property type="evidence" value="ECO:0007669"/>
    <property type="project" value="TreeGrafter"/>
</dbReference>
<dbReference type="InterPro" id="IPR006694">
    <property type="entry name" value="Fatty_acid_hydroxylase"/>
</dbReference>